<dbReference type="Proteomes" id="UP001294570">
    <property type="component" value="Unassembled WGS sequence"/>
</dbReference>
<name>A0ABU5GT52_9GAMM</name>
<comment type="caution">
    <text evidence="1">The sequence shown here is derived from an EMBL/GenBank/DDBJ whole genome shotgun (WGS) entry which is preliminary data.</text>
</comment>
<proteinExistence type="predicted"/>
<organism evidence="1 2">
    <name type="scientific">Denitrificimonas halotolerans</name>
    <dbReference type="NCBI Taxonomy" id="3098930"/>
    <lineage>
        <taxon>Bacteria</taxon>
        <taxon>Pseudomonadati</taxon>
        <taxon>Pseudomonadota</taxon>
        <taxon>Gammaproteobacteria</taxon>
        <taxon>Pseudomonadales</taxon>
        <taxon>Pseudomonadaceae</taxon>
        <taxon>Denitrificimonas</taxon>
    </lineage>
</organism>
<dbReference type="RefSeq" id="WP_321553485.1">
    <property type="nucleotide sequence ID" value="NZ_JAXIVU010000008.1"/>
</dbReference>
<evidence type="ECO:0000313" key="2">
    <source>
        <dbReference type="Proteomes" id="UP001294570"/>
    </source>
</evidence>
<protein>
    <submittedName>
        <fullName evidence="1">Uncharacterized protein</fullName>
    </submittedName>
</protein>
<reference evidence="1 2" key="1">
    <citation type="submission" date="2023-12" db="EMBL/GenBank/DDBJ databases">
        <title>Denitrificimonas halotolerans sp. nov.,a novel species isolated from landfill leachate.</title>
        <authorList>
            <person name="Wang S."/>
        </authorList>
    </citation>
    <scope>NUCLEOTIDE SEQUENCE [LARGE SCALE GENOMIC DNA]</scope>
    <source>
        <strain evidence="1 2">JX-1</strain>
    </source>
</reference>
<keyword evidence="2" id="KW-1185">Reference proteome</keyword>
<evidence type="ECO:0000313" key="1">
    <source>
        <dbReference type="EMBL" id="MDY7219391.1"/>
    </source>
</evidence>
<dbReference type="EMBL" id="JAXIVU010000008">
    <property type="protein sequence ID" value="MDY7219391.1"/>
    <property type="molecule type" value="Genomic_DNA"/>
</dbReference>
<sequence length="66" mass="6850">MSSSKWSVGYNTAVAVAGTCAEMNPTEFAHTLLGFTGWPAVLHPSKQASILIASSAAIGHLLQHIA</sequence>
<accession>A0ABU5GT52</accession>
<gene>
    <name evidence="1" type="ORF">TOI97_07395</name>
</gene>